<proteinExistence type="inferred from homology"/>
<name>A0A7V4TLJ4_9BACT</name>
<dbReference type="AlphaFoldDB" id="A0A7V4TLJ4"/>
<evidence type="ECO:0000259" key="4">
    <source>
        <dbReference type="Pfam" id="PF13407"/>
    </source>
</evidence>
<evidence type="ECO:0000256" key="1">
    <source>
        <dbReference type="ARBA" id="ARBA00004196"/>
    </source>
</evidence>
<reference evidence="5" key="1">
    <citation type="journal article" date="2020" name="mSystems">
        <title>Genome- and Community-Level Interaction Insights into Carbon Utilization and Element Cycling Functions of Hydrothermarchaeota in Hydrothermal Sediment.</title>
        <authorList>
            <person name="Zhou Z."/>
            <person name="Liu Y."/>
            <person name="Xu W."/>
            <person name="Pan J."/>
            <person name="Luo Z.H."/>
            <person name="Li M."/>
        </authorList>
    </citation>
    <scope>NUCLEOTIDE SEQUENCE [LARGE SCALE GENOMIC DNA]</scope>
    <source>
        <strain evidence="5">SpSt-82</strain>
    </source>
</reference>
<evidence type="ECO:0000256" key="3">
    <source>
        <dbReference type="SAM" id="SignalP"/>
    </source>
</evidence>
<feature type="chain" id="PRO_5031297914" evidence="3">
    <location>
        <begin position="24"/>
        <end position="341"/>
    </location>
</feature>
<dbReference type="SUPFAM" id="SSF53822">
    <property type="entry name" value="Periplasmic binding protein-like I"/>
    <property type="match status" value="1"/>
</dbReference>
<comment type="similarity">
    <text evidence="2">Belongs to the bacterial solute-binding protein 2 family.</text>
</comment>
<evidence type="ECO:0000256" key="2">
    <source>
        <dbReference type="ARBA" id="ARBA00007639"/>
    </source>
</evidence>
<dbReference type="Pfam" id="PF13407">
    <property type="entry name" value="Peripla_BP_4"/>
    <property type="match status" value="1"/>
</dbReference>
<dbReference type="GO" id="GO:0030246">
    <property type="term" value="F:carbohydrate binding"/>
    <property type="evidence" value="ECO:0007669"/>
    <property type="project" value="TreeGrafter"/>
</dbReference>
<feature type="domain" description="Periplasmic binding protein" evidence="4">
    <location>
        <begin position="35"/>
        <end position="296"/>
    </location>
</feature>
<accession>A0A7V4TLJ4</accession>
<dbReference type="InterPro" id="IPR050555">
    <property type="entry name" value="Bact_Solute-Bind_Prot2"/>
</dbReference>
<feature type="signal peptide" evidence="3">
    <location>
        <begin position="1"/>
        <end position="23"/>
    </location>
</feature>
<dbReference type="GO" id="GO:0030288">
    <property type="term" value="C:outer membrane-bounded periplasmic space"/>
    <property type="evidence" value="ECO:0007669"/>
    <property type="project" value="TreeGrafter"/>
</dbReference>
<keyword evidence="3" id="KW-0732">Signal</keyword>
<dbReference type="InterPro" id="IPR028082">
    <property type="entry name" value="Peripla_BP_I"/>
</dbReference>
<dbReference type="InterPro" id="IPR025997">
    <property type="entry name" value="SBP_2_dom"/>
</dbReference>
<dbReference type="RefSeq" id="WP_038305345.1">
    <property type="nucleotide sequence ID" value="NZ_CP187957.1"/>
</dbReference>
<dbReference type="PANTHER" id="PTHR30036">
    <property type="entry name" value="D-XYLOSE-BINDING PERIPLASMIC PROTEIN"/>
    <property type="match status" value="1"/>
</dbReference>
<dbReference type="CDD" id="cd06314">
    <property type="entry name" value="PBP1_tmGBP"/>
    <property type="match status" value="1"/>
</dbReference>
<comment type="subcellular location">
    <subcellularLocation>
        <location evidence="1">Cell envelope</location>
    </subcellularLocation>
</comment>
<gene>
    <name evidence="5" type="ORF">ENW11_11070</name>
</gene>
<dbReference type="EMBL" id="DTIY01000088">
    <property type="protein sequence ID" value="HGY40330.1"/>
    <property type="molecule type" value="Genomic_DNA"/>
</dbReference>
<dbReference type="Gene3D" id="3.40.50.2300">
    <property type="match status" value="2"/>
</dbReference>
<dbReference type="PANTHER" id="PTHR30036:SF7">
    <property type="entry name" value="ABC TRANSPORTER PERIPLASMIC-BINDING PROTEIN YPHF"/>
    <property type="match status" value="1"/>
</dbReference>
<comment type="caution">
    <text evidence="5">The sequence shown here is derived from an EMBL/GenBank/DDBJ whole genome shotgun (WGS) entry which is preliminary data.</text>
</comment>
<sequence>MRKAKFVVLVCLMCLLVVGVVFASASAQEKKKLVFAWIPKALNNPVFELGRDGAFAKAKELSATTDYEVEVLYVGSVASDATEQVRVVEDVITKGVDGIGISCNDPDALVDVINKAVDAGIPVMTWDADAPKSKRFTYLGVSNYEGGKAAAELLIRYMGTKGKVALLTGVPGALNLEERIRGFKDVIKNYPEIEIVTTVACYDDISKGVEVVEEVMQAYPDLTGWFFVGLWPLFAERGSMPLWEEAAKSGRVKTVAFDTLPVELEYLKEGLLVGLVGQKYWGWGYDTIQMLFDYIVNGKRFESWTDSGMDIVTIHNVDAMIEAWKTGDFTKPLPPPFPEGE</sequence>
<evidence type="ECO:0000313" key="5">
    <source>
        <dbReference type="EMBL" id="HGY40330.1"/>
    </source>
</evidence>
<organism evidence="5">
    <name type="scientific">Candidatus Caldatribacterium saccharofermentans</name>
    <dbReference type="NCBI Taxonomy" id="1454753"/>
    <lineage>
        <taxon>Bacteria</taxon>
        <taxon>Pseudomonadati</taxon>
        <taxon>Atribacterota</taxon>
        <taxon>Atribacteria</taxon>
        <taxon>Atribacterales</taxon>
        <taxon>Candidatus Caldatribacteriaceae</taxon>
        <taxon>Candidatus Caldatribacterium</taxon>
    </lineage>
</organism>
<protein>
    <submittedName>
        <fullName evidence="5">Sugar ABC transporter substrate-binding protein</fullName>
    </submittedName>
</protein>